<feature type="compositionally biased region" description="Low complexity" evidence="1">
    <location>
        <begin position="49"/>
        <end position="67"/>
    </location>
</feature>
<feature type="region of interest" description="Disordered" evidence="1">
    <location>
        <begin position="48"/>
        <end position="76"/>
    </location>
</feature>
<feature type="region of interest" description="Disordered" evidence="1">
    <location>
        <begin position="1"/>
        <end position="30"/>
    </location>
</feature>
<dbReference type="InterPro" id="IPR011665">
    <property type="entry name" value="BRF1_TBP-bd_dom"/>
</dbReference>
<evidence type="ECO:0000313" key="3">
    <source>
        <dbReference type="EMBL" id="CDP18854.1"/>
    </source>
</evidence>
<dbReference type="Proteomes" id="UP000295252">
    <property type="component" value="Chromosome X"/>
</dbReference>
<keyword evidence="4" id="KW-1185">Reference proteome</keyword>
<accession>A0A068VE78</accession>
<dbReference type="AlphaFoldDB" id="A0A068VE78"/>
<dbReference type="EMBL" id="HG739378">
    <property type="protein sequence ID" value="CDP18854.1"/>
    <property type="molecule type" value="Genomic_DNA"/>
</dbReference>
<protein>
    <recommendedName>
        <fullName evidence="2">Brf1 TBP-binding domain-containing protein</fullName>
    </recommendedName>
</protein>
<reference evidence="3" key="2">
    <citation type="submission" date="2014-06" db="EMBL/GenBank/DDBJ databases">
        <title>Structure and adaptive landscape of the coffee genome.</title>
        <authorList>
            <person name="Denoeud F."/>
            <person name="Wincker P."/>
            <person name="Lashermes P."/>
        </authorList>
    </citation>
    <scope>NUCLEOTIDE SEQUENCE [LARGE SCALE GENOMIC DNA]</scope>
    <source>
        <strain evidence="3">DH200</strain>
    </source>
</reference>
<gene>
    <name evidence="3" type="ORF">GSCOC_T00005861001</name>
</gene>
<sequence>MAVRQSRKQITQPEINEEVESSSEKGKSFIAPRILQQREFQGALTVQRSNGLGNSGHSHVHNGGNSSATDIHESESLSEIDDAEVIGYLNTKHEMRYKRILWEAMDRGFSKAKKPKLKAELKRSTSVDKAAKATPKIEKKRPSSRINYDALSKLADELVCSSLLFSFFVFPSFIYELESVRSLEKVFMLPDCSMIGLFDKEP</sequence>
<name>A0A068VE78_COFCA</name>
<dbReference type="Pfam" id="PF07741">
    <property type="entry name" value="BRF1"/>
    <property type="match status" value="1"/>
</dbReference>
<feature type="domain" description="Brf1 TBP-binding" evidence="2">
    <location>
        <begin position="78"/>
        <end position="155"/>
    </location>
</feature>
<reference evidence="3" key="1">
    <citation type="submission" date="2013-11" db="EMBL/GenBank/DDBJ databases">
        <authorList>
            <person name="Genoscope - CEA"/>
        </authorList>
    </citation>
    <scope>NUCLEOTIDE SEQUENCE</scope>
    <source>
        <strain evidence="3">DH200</strain>
    </source>
</reference>
<dbReference type="Gramene" id="CDP18854">
    <property type="protein sequence ID" value="CDP18854"/>
    <property type="gene ID" value="GSCOC_T00005861001"/>
</dbReference>
<dbReference type="InParanoid" id="A0A068VE78"/>
<dbReference type="OrthoDB" id="1435073at2759"/>
<evidence type="ECO:0000256" key="1">
    <source>
        <dbReference type="SAM" id="MobiDB-lite"/>
    </source>
</evidence>
<dbReference type="Gene3D" id="1.20.5.650">
    <property type="entry name" value="Single helix bin"/>
    <property type="match status" value="1"/>
</dbReference>
<organism evidence="3 4">
    <name type="scientific">Coffea canephora</name>
    <name type="common">Robusta coffee</name>
    <dbReference type="NCBI Taxonomy" id="49390"/>
    <lineage>
        <taxon>Eukaryota</taxon>
        <taxon>Viridiplantae</taxon>
        <taxon>Streptophyta</taxon>
        <taxon>Embryophyta</taxon>
        <taxon>Tracheophyta</taxon>
        <taxon>Spermatophyta</taxon>
        <taxon>Magnoliopsida</taxon>
        <taxon>eudicotyledons</taxon>
        <taxon>Gunneridae</taxon>
        <taxon>Pentapetalae</taxon>
        <taxon>asterids</taxon>
        <taxon>lamiids</taxon>
        <taxon>Gentianales</taxon>
        <taxon>Rubiaceae</taxon>
        <taxon>Ixoroideae</taxon>
        <taxon>Gardenieae complex</taxon>
        <taxon>Bertiereae - Coffeeae clade</taxon>
        <taxon>Coffeeae</taxon>
        <taxon>Coffea</taxon>
    </lineage>
</organism>
<evidence type="ECO:0000313" key="4">
    <source>
        <dbReference type="Proteomes" id="UP000295252"/>
    </source>
</evidence>
<dbReference type="STRING" id="49390.A0A068VE78"/>
<evidence type="ECO:0000259" key="2">
    <source>
        <dbReference type="Pfam" id="PF07741"/>
    </source>
</evidence>
<proteinExistence type="predicted"/>